<proteinExistence type="predicted"/>
<comment type="caution">
    <text evidence="1">The sequence shown here is derived from an EMBL/GenBank/DDBJ whole genome shotgun (WGS) entry which is preliminary data.</text>
</comment>
<evidence type="ECO:0000313" key="2">
    <source>
        <dbReference type="Proteomes" id="UP001054889"/>
    </source>
</evidence>
<accession>A0AAV5D9W2</accession>
<keyword evidence="2" id="KW-1185">Reference proteome</keyword>
<dbReference type="EMBL" id="BQKI01000013">
    <property type="protein sequence ID" value="GJN06820.1"/>
    <property type="molecule type" value="Genomic_DNA"/>
</dbReference>
<protein>
    <recommendedName>
        <fullName evidence="3">Secreted protein</fullName>
    </recommendedName>
</protein>
<sequence>MIQNLKQKKICGICSLCCALWLYRNHVVFNKSSIPSYLQVIFRVTHWLRLQALLLMEKKHPLLKTVCRLIETVAMQIFIASQIE</sequence>
<reference evidence="1" key="2">
    <citation type="submission" date="2021-12" db="EMBL/GenBank/DDBJ databases">
        <title>Resequencing data analysis of finger millet.</title>
        <authorList>
            <person name="Hatakeyama M."/>
            <person name="Aluri S."/>
            <person name="Balachadran M.T."/>
            <person name="Sivarajan S.R."/>
            <person name="Poveda L."/>
            <person name="Shimizu-Inatsugi R."/>
            <person name="Schlapbach R."/>
            <person name="Sreeman S.M."/>
            <person name="Shimizu K.K."/>
        </authorList>
    </citation>
    <scope>NUCLEOTIDE SEQUENCE</scope>
</reference>
<dbReference type="AlphaFoldDB" id="A0AAV5D9W2"/>
<name>A0AAV5D9W2_ELECO</name>
<evidence type="ECO:0008006" key="3">
    <source>
        <dbReference type="Google" id="ProtNLM"/>
    </source>
</evidence>
<dbReference type="Proteomes" id="UP001054889">
    <property type="component" value="Unassembled WGS sequence"/>
</dbReference>
<reference evidence="1" key="1">
    <citation type="journal article" date="2018" name="DNA Res.">
        <title>Multiple hybrid de novo genome assembly of finger millet, an orphan allotetraploid crop.</title>
        <authorList>
            <person name="Hatakeyama M."/>
            <person name="Aluri S."/>
            <person name="Balachadran M.T."/>
            <person name="Sivarajan S.R."/>
            <person name="Patrignani A."/>
            <person name="Gruter S."/>
            <person name="Poveda L."/>
            <person name="Shimizu-Inatsugi R."/>
            <person name="Baeten J."/>
            <person name="Francoijs K.J."/>
            <person name="Nataraja K.N."/>
            <person name="Reddy Y.A.N."/>
            <person name="Phadnis S."/>
            <person name="Ravikumar R.L."/>
            <person name="Schlapbach R."/>
            <person name="Sreeman S.M."/>
            <person name="Shimizu K.K."/>
        </authorList>
    </citation>
    <scope>NUCLEOTIDE SEQUENCE</scope>
</reference>
<gene>
    <name evidence="1" type="primary">ga24587</name>
    <name evidence="1" type="ORF">PR202_ga24587</name>
</gene>
<organism evidence="1 2">
    <name type="scientific">Eleusine coracana subsp. coracana</name>
    <dbReference type="NCBI Taxonomy" id="191504"/>
    <lineage>
        <taxon>Eukaryota</taxon>
        <taxon>Viridiplantae</taxon>
        <taxon>Streptophyta</taxon>
        <taxon>Embryophyta</taxon>
        <taxon>Tracheophyta</taxon>
        <taxon>Spermatophyta</taxon>
        <taxon>Magnoliopsida</taxon>
        <taxon>Liliopsida</taxon>
        <taxon>Poales</taxon>
        <taxon>Poaceae</taxon>
        <taxon>PACMAD clade</taxon>
        <taxon>Chloridoideae</taxon>
        <taxon>Cynodonteae</taxon>
        <taxon>Eleusininae</taxon>
        <taxon>Eleusine</taxon>
    </lineage>
</organism>
<evidence type="ECO:0000313" key="1">
    <source>
        <dbReference type="EMBL" id="GJN06820.1"/>
    </source>
</evidence>